<dbReference type="PANTHER" id="PTHR33840">
    <property type="match status" value="1"/>
</dbReference>
<dbReference type="InterPro" id="IPR018712">
    <property type="entry name" value="Tle1-like_cat"/>
</dbReference>
<evidence type="ECO:0000313" key="2">
    <source>
        <dbReference type="EMBL" id="TVT22304.1"/>
    </source>
</evidence>
<dbReference type="PANTHER" id="PTHR33840:SF1">
    <property type="entry name" value="TLE1 PHOSPHOLIPASE DOMAIN-CONTAINING PROTEIN"/>
    <property type="match status" value="1"/>
</dbReference>
<sequence>MRKRIIVCCDGTWNTPDQERNGEPAPTNVVRVAQAIADADGEGREQRVFYHPGLGTKKWEHVRGGAFGFGLSRDVRDTYSFVMRSYEPGDELFFFGFSRGAYTARSTIGLIHNSGLLRREYADKLGDAYSLYRSRSDRTKPHATEAKLFRRSYSYEPPIRFVGVWDTVGACGIPVTGLRLATLVNKRWLFHDAELSPQVQAAYQALAIDERRRPFEPAIWKPLPAATGQVVEQVWFTGVHSDVGGGYTDHGLSDLPLGWMVNRARSCGLVFGPGSFPEPAEPGEPHDSLTFLYRLLRPAARSIGTTDPGHEYAASSAVEKVKVPGPYHADNLATYLSGPHQEMPVP</sequence>
<organism evidence="2 3">
    <name type="scientific">Amycolatopsis acidiphila</name>
    <dbReference type="NCBI Taxonomy" id="715473"/>
    <lineage>
        <taxon>Bacteria</taxon>
        <taxon>Bacillati</taxon>
        <taxon>Actinomycetota</taxon>
        <taxon>Actinomycetes</taxon>
        <taxon>Pseudonocardiales</taxon>
        <taxon>Pseudonocardiaceae</taxon>
        <taxon>Amycolatopsis</taxon>
    </lineage>
</organism>
<accession>A0A558ADF7</accession>
<protein>
    <submittedName>
        <fullName evidence="2">DUF2235 domain-containing protein</fullName>
    </submittedName>
</protein>
<dbReference type="OrthoDB" id="4378831at2"/>
<dbReference type="RefSeq" id="WP_144638367.1">
    <property type="nucleotide sequence ID" value="NZ_BNAX01000006.1"/>
</dbReference>
<feature type="domain" description="T6SS Phospholipase effector Tle1-like catalytic" evidence="1">
    <location>
        <begin position="3"/>
        <end position="262"/>
    </location>
</feature>
<reference evidence="2 3" key="1">
    <citation type="submission" date="2019-07" db="EMBL/GenBank/DDBJ databases">
        <title>New species of Amycolatopsis and Streptomyces.</title>
        <authorList>
            <person name="Duangmal K."/>
            <person name="Teo W.F.A."/>
            <person name="Lipun K."/>
        </authorList>
    </citation>
    <scope>NUCLEOTIDE SEQUENCE [LARGE SCALE GENOMIC DNA]</scope>
    <source>
        <strain evidence="2 3">JCM 30562</strain>
    </source>
</reference>
<dbReference type="Pfam" id="PF09994">
    <property type="entry name" value="T6SS_Tle1-like_cat"/>
    <property type="match status" value="1"/>
</dbReference>
<comment type="caution">
    <text evidence="2">The sequence shown here is derived from an EMBL/GenBank/DDBJ whole genome shotgun (WGS) entry which is preliminary data.</text>
</comment>
<proteinExistence type="predicted"/>
<keyword evidence="3" id="KW-1185">Reference proteome</keyword>
<dbReference type="Proteomes" id="UP000318578">
    <property type="component" value="Unassembled WGS sequence"/>
</dbReference>
<evidence type="ECO:0000313" key="3">
    <source>
        <dbReference type="Proteomes" id="UP000318578"/>
    </source>
</evidence>
<dbReference type="AlphaFoldDB" id="A0A558ADF7"/>
<gene>
    <name evidence="2" type="ORF">FNH06_14090</name>
</gene>
<evidence type="ECO:0000259" key="1">
    <source>
        <dbReference type="Pfam" id="PF09994"/>
    </source>
</evidence>
<name>A0A558ADF7_9PSEU</name>
<dbReference type="EMBL" id="VJZA01000019">
    <property type="protein sequence ID" value="TVT22304.1"/>
    <property type="molecule type" value="Genomic_DNA"/>
</dbReference>